<sequence length="119" mass="12096">MNIRMRHLFMTGILLSWAFGAQAATLPMDGVSALALLGTAVGTQALVHSAGKALPNQSLSTLVMNGTSAGNTVGNGVVTGSNIIQGGAFGNASGFVTVIQNSGNNVLIQNAMQINLTMH</sequence>
<dbReference type="RefSeq" id="WP_064219762.1">
    <property type="nucleotide sequence ID" value="NZ_LVXZ01000171.1"/>
</dbReference>
<evidence type="ECO:0000256" key="1">
    <source>
        <dbReference type="SAM" id="SignalP"/>
    </source>
</evidence>
<dbReference type="EMBL" id="LVXZ01000171">
    <property type="protein sequence ID" value="OAP88161.1"/>
    <property type="molecule type" value="Genomic_DNA"/>
</dbReference>
<dbReference type="Proteomes" id="UP000078302">
    <property type="component" value="Unassembled WGS sequence"/>
</dbReference>
<feature type="signal peptide" evidence="1">
    <location>
        <begin position="1"/>
        <end position="23"/>
    </location>
</feature>
<evidence type="ECO:0000313" key="3">
    <source>
        <dbReference type="Proteomes" id="UP000078302"/>
    </source>
</evidence>
<dbReference type="AlphaFoldDB" id="A0A179BAM9"/>
<evidence type="ECO:0000313" key="2">
    <source>
        <dbReference type="EMBL" id="OAP88161.1"/>
    </source>
</evidence>
<reference evidence="2 3" key="1">
    <citation type="submission" date="2016-04" db="EMBL/GenBank/DDBJ databases">
        <title>Acidithiobacillus ferrooxidans genome sequencing and assembly.</title>
        <authorList>
            <person name="Zhou Z."/>
        </authorList>
    </citation>
    <scope>NUCLEOTIDE SEQUENCE [LARGE SCALE GENOMIC DNA]</scope>
    <source>
        <strain evidence="2 3">BY0502</strain>
    </source>
</reference>
<name>A0A179BAM9_ACIFR</name>
<comment type="caution">
    <text evidence="2">The sequence shown here is derived from an EMBL/GenBank/DDBJ whole genome shotgun (WGS) entry which is preliminary data.</text>
</comment>
<accession>A0A179BAM9</accession>
<dbReference type="OrthoDB" id="5786382at2"/>
<keyword evidence="3" id="KW-1185">Reference proteome</keyword>
<organism evidence="2 3">
    <name type="scientific">Acidithiobacillus ferrooxidans</name>
    <name type="common">Thiobacillus ferrooxidans</name>
    <dbReference type="NCBI Taxonomy" id="920"/>
    <lineage>
        <taxon>Bacteria</taxon>
        <taxon>Pseudomonadati</taxon>
        <taxon>Pseudomonadota</taxon>
        <taxon>Acidithiobacillia</taxon>
        <taxon>Acidithiobacillales</taxon>
        <taxon>Acidithiobacillaceae</taxon>
        <taxon>Acidithiobacillus</taxon>
    </lineage>
</organism>
<gene>
    <name evidence="2" type="ORF">A4H96_11715</name>
</gene>
<proteinExistence type="predicted"/>
<keyword evidence="1" id="KW-0732">Signal</keyword>
<feature type="chain" id="PRO_5008099092" evidence="1">
    <location>
        <begin position="24"/>
        <end position="119"/>
    </location>
</feature>
<protein>
    <submittedName>
        <fullName evidence="2">Uncharacterized protein</fullName>
    </submittedName>
</protein>